<reference evidence="3 4" key="1">
    <citation type="submission" date="2024-03" db="EMBL/GenBank/DDBJ databases">
        <title>Novel species of the genus Variovorax.</title>
        <authorList>
            <person name="Liu Q."/>
            <person name="Xin Y.-H."/>
        </authorList>
    </citation>
    <scope>NUCLEOTIDE SEQUENCE [LARGE SCALE GENOMIC DNA]</scope>
    <source>
        <strain evidence="3 4">KACC 18901</strain>
    </source>
</reference>
<dbReference type="EMBL" id="JBBKZS010000005">
    <property type="protein sequence ID" value="MEJ8855569.1"/>
    <property type="molecule type" value="Genomic_DNA"/>
</dbReference>
<name>A0ABU8X797_9BURK</name>
<dbReference type="InterPro" id="IPR022385">
    <property type="entry name" value="Rhs_assc_core"/>
</dbReference>
<accession>A0ABU8X797</accession>
<proteinExistence type="predicted"/>
<dbReference type="PRINTS" id="PR00394">
    <property type="entry name" value="RHSPROTEIN"/>
</dbReference>
<protein>
    <submittedName>
        <fullName evidence="3">RHS repeat-associated core domain-containing protein</fullName>
    </submittedName>
</protein>
<gene>
    <name evidence="3" type="ORF">WKW79_13370</name>
</gene>
<keyword evidence="4" id="KW-1185">Reference proteome</keyword>
<dbReference type="NCBIfam" id="TIGR03696">
    <property type="entry name" value="Rhs_assc_core"/>
    <property type="match status" value="1"/>
</dbReference>
<feature type="non-terminal residue" evidence="3">
    <location>
        <position position="1"/>
    </location>
</feature>
<dbReference type="PANTHER" id="PTHR32305">
    <property type="match status" value="1"/>
</dbReference>
<evidence type="ECO:0000313" key="4">
    <source>
        <dbReference type="Proteomes" id="UP001367030"/>
    </source>
</evidence>
<dbReference type="Pfam" id="PF03527">
    <property type="entry name" value="RHS"/>
    <property type="match status" value="1"/>
</dbReference>
<dbReference type="PANTHER" id="PTHR32305:SF15">
    <property type="entry name" value="PROTEIN RHSA-RELATED"/>
    <property type="match status" value="1"/>
</dbReference>
<feature type="domain" description="RHS protein conserved region" evidence="2">
    <location>
        <begin position="48"/>
        <end position="83"/>
    </location>
</feature>
<evidence type="ECO:0000259" key="2">
    <source>
        <dbReference type="Pfam" id="PF03527"/>
    </source>
</evidence>
<dbReference type="Gene3D" id="2.180.10.10">
    <property type="entry name" value="RHS repeat-associated core"/>
    <property type="match status" value="1"/>
</dbReference>
<evidence type="ECO:0000256" key="1">
    <source>
        <dbReference type="SAM" id="MobiDB-lite"/>
    </source>
</evidence>
<evidence type="ECO:0000313" key="3">
    <source>
        <dbReference type="EMBL" id="MEJ8855569.1"/>
    </source>
</evidence>
<dbReference type="InterPro" id="IPR050708">
    <property type="entry name" value="T6SS_VgrG/RHS"/>
</dbReference>
<organism evidence="3 4">
    <name type="scientific">Variovorax robiniae</name>
    <dbReference type="NCBI Taxonomy" id="1836199"/>
    <lineage>
        <taxon>Bacteria</taxon>
        <taxon>Pseudomonadati</taxon>
        <taxon>Pseudomonadota</taxon>
        <taxon>Betaproteobacteria</taxon>
        <taxon>Burkholderiales</taxon>
        <taxon>Comamonadaceae</taxon>
        <taxon>Variovorax</taxon>
    </lineage>
</organism>
<dbReference type="RefSeq" id="WP_340335657.1">
    <property type="nucleotide sequence ID" value="NZ_JBBKZS010000005.1"/>
</dbReference>
<dbReference type="Proteomes" id="UP001367030">
    <property type="component" value="Unassembled WGS sequence"/>
</dbReference>
<comment type="caution">
    <text evidence="3">The sequence shown here is derived from an EMBL/GenBank/DDBJ whole genome shotgun (WGS) entry which is preliminary data.</text>
</comment>
<feature type="compositionally biased region" description="Basic and acidic residues" evidence="1">
    <location>
        <begin position="186"/>
        <end position="196"/>
    </location>
</feature>
<dbReference type="InterPro" id="IPR001826">
    <property type="entry name" value="RHS"/>
</dbReference>
<feature type="region of interest" description="Disordered" evidence="1">
    <location>
        <begin position="180"/>
        <end position="224"/>
    </location>
</feature>
<sequence>RPQAIQLSATTDVKALMRANGGRYDIEQDPLWNGQQEPNTEAFAKEEIAFYQCDHLGTPQELTDHEGNIAWSASYKAWGEAREVISEAARRSGVTNPLRFQGQYLDEETGLHYNRYRYYDPGSGRFVSSDPIKLAGGVNLQVYAPNPTEWIDPLGLMGYRVATRTDRGVDLGKTLTDKQAIQRAQRGQDVHADSRSEAVTLAKKCGPRKTHETSTASQSRDREY</sequence>